<evidence type="ECO:0000259" key="2">
    <source>
        <dbReference type="Pfam" id="PF00561"/>
    </source>
</evidence>
<dbReference type="PANTHER" id="PTHR43329">
    <property type="entry name" value="EPOXIDE HYDROLASE"/>
    <property type="match status" value="1"/>
</dbReference>
<name>A0ABS8NGA5_9BACT</name>
<dbReference type="InterPro" id="IPR029058">
    <property type="entry name" value="AB_hydrolase_fold"/>
</dbReference>
<dbReference type="EMBL" id="JAJKFW010000020">
    <property type="protein sequence ID" value="MCC9642444.1"/>
    <property type="molecule type" value="Genomic_DNA"/>
</dbReference>
<dbReference type="Pfam" id="PF00561">
    <property type="entry name" value="Abhydrolase_1"/>
    <property type="match status" value="1"/>
</dbReference>
<dbReference type="Proteomes" id="UP001430306">
    <property type="component" value="Unassembled WGS sequence"/>
</dbReference>
<keyword evidence="1 3" id="KW-0378">Hydrolase</keyword>
<feature type="domain" description="AB hydrolase-1" evidence="2">
    <location>
        <begin position="37"/>
        <end position="298"/>
    </location>
</feature>
<keyword evidence="4" id="KW-1185">Reference proteome</keyword>
<accession>A0ABS8NGA5</accession>
<evidence type="ECO:0000256" key="1">
    <source>
        <dbReference type="ARBA" id="ARBA00022801"/>
    </source>
</evidence>
<dbReference type="GO" id="GO:0016787">
    <property type="term" value="F:hydrolase activity"/>
    <property type="evidence" value="ECO:0007669"/>
    <property type="project" value="UniProtKB-KW"/>
</dbReference>
<organism evidence="3 4">
    <name type="scientific">Rhodopirellula halodulae</name>
    <dbReference type="NCBI Taxonomy" id="2894198"/>
    <lineage>
        <taxon>Bacteria</taxon>
        <taxon>Pseudomonadati</taxon>
        <taxon>Planctomycetota</taxon>
        <taxon>Planctomycetia</taxon>
        <taxon>Pirellulales</taxon>
        <taxon>Pirellulaceae</taxon>
        <taxon>Rhodopirellula</taxon>
    </lineage>
</organism>
<proteinExistence type="predicted"/>
<sequence>MATSDQLLSTQFPGPTLLDINGIQLEVFEAGQQNAGNPIVLCHGWPEHAFSWRHQVPMLVEAGYHVIVPNQRGYGNSSKPAEVTDYDIEHLTADLVGLLDHFGYEDAIFVGHDWGAMVVWSLALLHPTRVSHVINLSLPYQERGEVPWIEFMEQVFGADNYFVHFNRQPGVADAVFDHHTRQFLRNLFRKNVPPREPDPGMPLINLAEAKAPLGDPIMSDDELDVFVSAFESTGFTSAIHWYRNLDRDWHQLVDADPIIQQSSLMIYGNRDMIPPSERLQEFVPNVDVVHLDCGHWIQQEMPEATNEAILSWLKRNHQKTSRPRPVVKGSISI</sequence>
<evidence type="ECO:0000313" key="4">
    <source>
        <dbReference type="Proteomes" id="UP001430306"/>
    </source>
</evidence>
<dbReference type="RefSeq" id="WP_230273254.1">
    <property type="nucleotide sequence ID" value="NZ_JAJKFW010000020.1"/>
</dbReference>
<evidence type="ECO:0000313" key="3">
    <source>
        <dbReference type="EMBL" id="MCC9642444.1"/>
    </source>
</evidence>
<dbReference type="InterPro" id="IPR000639">
    <property type="entry name" value="Epox_hydrolase-like"/>
</dbReference>
<protein>
    <submittedName>
        <fullName evidence="3">Alpha/beta hydrolase</fullName>
    </submittedName>
</protein>
<reference evidence="3" key="1">
    <citation type="submission" date="2021-11" db="EMBL/GenBank/DDBJ databases">
        <title>Genome sequence.</title>
        <authorList>
            <person name="Sun Q."/>
        </authorList>
    </citation>
    <scope>NUCLEOTIDE SEQUENCE</scope>
    <source>
        <strain evidence="3">JC740</strain>
    </source>
</reference>
<comment type="caution">
    <text evidence="3">The sequence shown here is derived from an EMBL/GenBank/DDBJ whole genome shotgun (WGS) entry which is preliminary data.</text>
</comment>
<dbReference type="PRINTS" id="PR00412">
    <property type="entry name" value="EPOXHYDRLASE"/>
</dbReference>
<gene>
    <name evidence="3" type="ORF">LOC71_09175</name>
</gene>
<dbReference type="SUPFAM" id="SSF53474">
    <property type="entry name" value="alpha/beta-Hydrolases"/>
    <property type="match status" value="1"/>
</dbReference>
<dbReference type="InterPro" id="IPR000073">
    <property type="entry name" value="AB_hydrolase_1"/>
</dbReference>
<dbReference type="Gene3D" id="3.40.50.1820">
    <property type="entry name" value="alpha/beta hydrolase"/>
    <property type="match status" value="1"/>
</dbReference>